<dbReference type="HOGENOM" id="CLU_751534_0_0_0"/>
<dbReference type="KEGG" id="psl:Psta_0657"/>
<dbReference type="CDD" id="cd00267">
    <property type="entry name" value="ABC_ATPase"/>
    <property type="match status" value="1"/>
</dbReference>
<name>D2R584_PIRSD</name>
<reference evidence="2 3" key="1">
    <citation type="journal article" date="2009" name="Stand. Genomic Sci.">
        <title>Complete genome sequence of Pirellula staleyi type strain (ATCC 27377).</title>
        <authorList>
            <person name="Clum A."/>
            <person name="Tindall B.J."/>
            <person name="Sikorski J."/>
            <person name="Ivanova N."/>
            <person name="Mavrommatis K."/>
            <person name="Lucas S."/>
            <person name="Glavina del Rio T."/>
            <person name="Nolan M."/>
            <person name="Chen F."/>
            <person name="Tice H."/>
            <person name="Pitluck S."/>
            <person name="Cheng J.F."/>
            <person name="Chertkov O."/>
            <person name="Brettin T."/>
            <person name="Han C."/>
            <person name="Detter J.C."/>
            <person name="Kuske C."/>
            <person name="Bruce D."/>
            <person name="Goodwin L."/>
            <person name="Ovchinikova G."/>
            <person name="Pati A."/>
            <person name="Mikhailova N."/>
            <person name="Chen A."/>
            <person name="Palaniappan K."/>
            <person name="Land M."/>
            <person name="Hauser L."/>
            <person name="Chang Y.J."/>
            <person name="Jeffries C.D."/>
            <person name="Chain P."/>
            <person name="Rohde M."/>
            <person name="Goker M."/>
            <person name="Bristow J."/>
            <person name="Eisen J.A."/>
            <person name="Markowitz V."/>
            <person name="Hugenholtz P."/>
            <person name="Kyrpides N.C."/>
            <person name="Klenk H.P."/>
            <person name="Lapidus A."/>
        </authorList>
    </citation>
    <scope>NUCLEOTIDE SEQUENCE [LARGE SCALE GENOMIC DNA]</scope>
    <source>
        <strain evidence="3">ATCC 27377 / DSM 6068 / ICPB 4128</strain>
    </source>
</reference>
<dbReference type="STRING" id="530564.Psta_0657"/>
<gene>
    <name evidence="2" type="ordered locus">Psta_0657</name>
</gene>
<organism evidence="2 3">
    <name type="scientific">Pirellula staleyi (strain ATCC 27377 / DSM 6068 / ICPB 4128)</name>
    <name type="common">Pirella staleyi</name>
    <dbReference type="NCBI Taxonomy" id="530564"/>
    <lineage>
        <taxon>Bacteria</taxon>
        <taxon>Pseudomonadati</taxon>
        <taxon>Planctomycetota</taxon>
        <taxon>Planctomycetia</taxon>
        <taxon>Pirellulales</taxon>
        <taxon>Pirellulaceae</taxon>
        <taxon>Pirellula</taxon>
    </lineage>
</organism>
<evidence type="ECO:0000259" key="1">
    <source>
        <dbReference type="PROSITE" id="PS51186"/>
    </source>
</evidence>
<dbReference type="GO" id="GO:0005886">
    <property type="term" value="C:plasma membrane"/>
    <property type="evidence" value="ECO:0007669"/>
    <property type="project" value="TreeGrafter"/>
</dbReference>
<dbReference type="GO" id="GO:0016747">
    <property type="term" value="F:acyltransferase activity, transferring groups other than amino-acyl groups"/>
    <property type="evidence" value="ECO:0007669"/>
    <property type="project" value="InterPro"/>
</dbReference>
<accession>D2R584</accession>
<evidence type="ECO:0000313" key="2">
    <source>
        <dbReference type="EMBL" id="ADB15343.1"/>
    </source>
</evidence>
<dbReference type="eggNOG" id="COG0456">
    <property type="taxonomic scope" value="Bacteria"/>
</dbReference>
<dbReference type="Gene3D" id="3.40.50.300">
    <property type="entry name" value="P-loop containing nucleotide triphosphate hydrolases"/>
    <property type="match status" value="1"/>
</dbReference>
<dbReference type="GO" id="GO:0022857">
    <property type="term" value="F:transmembrane transporter activity"/>
    <property type="evidence" value="ECO:0007669"/>
    <property type="project" value="TreeGrafter"/>
</dbReference>
<protein>
    <submittedName>
        <fullName evidence="2">AAA ATPase</fullName>
    </submittedName>
</protein>
<dbReference type="Gene3D" id="3.40.630.30">
    <property type="match status" value="1"/>
</dbReference>
<sequence>MSHERIEAEVPSLEESWRIGAIVGPSGSGKTTLAKAAFSQGFRDILPWRGDVAMIDGLPDRPLAELMSLLTSVGLGSPRIWTRPFHQLSSGEQFRAHLARALAAPVDEARHSVLVVDEFTSNVDRTTARSIAAAVGATLRRNPQLPRLVVVTCHHDIVPWLSPDWHVNLNSGSAVLERTRVARPLVKLEVERAPQSMWQQFRKHHYLHGDLGRSSSCYIAKWQGELAAFLAVVPQLGRAGQKRISRIVTLPQFQGLGIGMRLAEHVARELSARGHRVTITASHPGVIRRCSSSPHWKLQRYSRTGKAAPQQFCERTIASTIRRPSASFQYIGVVDSQPAARDENEVRS</sequence>
<dbReference type="SUPFAM" id="SSF52540">
    <property type="entry name" value="P-loop containing nucleoside triphosphate hydrolases"/>
    <property type="match status" value="1"/>
</dbReference>
<dbReference type="InterPro" id="IPR003593">
    <property type="entry name" value="AAA+_ATPase"/>
</dbReference>
<dbReference type="eggNOG" id="COG2401">
    <property type="taxonomic scope" value="Bacteria"/>
</dbReference>
<dbReference type="SUPFAM" id="SSF55729">
    <property type="entry name" value="Acyl-CoA N-acyltransferases (Nat)"/>
    <property type="match status" value="1"/>
</dbReference>
<dbReference type="PANTHER" id="PTHR24220">
    <property type="entry name" value="IMPORT ATP-BINDING PROTEIN"/>
    <property type="match status" value="1"/>
</dbReference>
<dbReference type="EMBL" id="CP001848">
    <property type="protein sequence ID" value="ADB15343.1"/>
    <property type="molecule type" value="Genomic_DNA"/>
</dbReference>
<dbReference type="PROSITE" id="PS51186">
    <property type="entry name" value="GNAT"/>
    <property type="match status" value="1"/>
</dbReference>
<dbReference type="InterPro" id="IPR016181">
    <property type="entry name" value="Acyl_CoA_acyltransferase"/>
</dbReference>
<keyword evidence="3" id="KW-1185">Reference proteome</keyword>
<dbReference type="Pfam" id="PF00583">
    <property type="entry name" value="Acetyltransf_1"/>
    <property type="match status" value="1"/>
</dbReference>
<proteinExistence type="predicted"/>
<evidence type="ECO:0000313" key="3">
    <source>
        <dbReference type="Proteomes" id="UP000001887"/>
    </source>
</evidence>
<dbReference type="InterPro" id="IPR015854">
    <property type="entry name" value="ABC_transpr_LolD-like"/>
</dbReference>
<feature type="domain" description="N-acetyltransferase" evidence="1">
    <location>
        <begin position="173"/>
        <end position="340"/>
    </location>
</feature>
<dbReference type="InterPro" id="IPR000182">
    <property type="entry name" value="GNAT_dom"/>
</dbReference>
<dbReference type="AlphaFoldDB" id="D2R584"/>
<dbReference type="InterPro" id="IPR027417">
    <property type="entry name" value="P-loop_NTPase"/>
</dbReference>
<dbReference type="Proteomes" id="UP000001887">
    <property type="component" value="Chromosome"/>
</dbReference>
<dbReference type="CDD" id="cd04301">
    <property type="entry name" value="NAT_SF"/>
    <property type="match status" value="1"/>
</dbReference>
<dbReference type="SMART" id="SM00382">
    <property type="entry name" value="AAA"/>
    <property type="match status" value="1"/>
</dbReference>